<dbReference type="STRING" id="211114.SAMN04489726_3995"/>
<dbReference type="Proteomes" id="UP000183376">
    <property type="component" value="Chromosome I"/>
</dbReference>
<accession>A0A1G9X5R8</accession>
<feature type="chain" id="PRO_5009246028" evidence="1">
    <location>
        <begin position="34"/>
        <end position="162"/>
    </location>
</feature>
<evidence type="ECO:0000256" key="1">
    <source>
        <dbReference type="SAM" id="SignalP"/>
    </source>
</evidence>
<dbReference type="OrthoDB" id="290927at2"/>
<dbReference type="AlphaFoldDB" id="A0A1G9X5R8"/>
<dbReference type="RefSeq" id="WP_052407569.1">
    <property type="nucleotide sequence ID" value="NZ_JOEF01000016.1"/>
</dbReference>
<keyword evidence="3" id="KW-1185">Reference proteome</keyword>
<dbReference type="InterPro" id="IPR036444">
    <property type="entry name" value="PLipase_A2_dom_sf"/>
</dbReference>
<name>A0A1G9X5R8_ALLAB</name>
<dbReference type="GO" id="GO:0006644">
    <property type="term" value="P:phospholipid metabolic process"/>
    <property type="evidence" value="ECO:0007669"/>
    <property type="project" value="InterPro"/>
</dbReference>
<dbReference type="SUPFAM" id="SSF48619">
    <property type="entry name" value="Phospholipase A2, PLA2"/>
    <property type="match status" value="1"/>
</dbReference>
<keyword evidence="1" id="KW-0732">Signal</keyword>
<organism evidence="2 3">
    <name type="scientific">Allokutzneria albata</name>
    <name type="common">Kibdelosporangium albatum</name>
    <dbReference type="NCBI Taxonomy" id="211114"/>
    <lineage>
        <taxon>Bacteria</taxon>
        <taxon>Bacillati</taxon>
        <taxon>Actinomycetota</taxon>
        <taxon>Actinomycetes</taxon>
        <taxon>Pseudonocardiales</taxon>
        <taxon>Pseudonocardiaceae</taxon>
        <taxon>Allokutzneria</taxon>
    </lineage>
</organism>
<dbReference type="InterPro" id="IPR015141">
    <property type="entry name" value="PLipase_A2_prok/fun"/>
</dbReference>
<dbReference type="Pfam" id="PF09056">
    <property type="entry name" value="Phospholip_A2_3"/>
    <property type="match status" value="1"/>
</dbReference>
<proteinExistence type="predicted"/>
<sequence>MRTSRGFRRPARGATAVITLVLAFLVGAGSAQAIDVRAVTDDYLFARSLAEFSQIRLDRPHDGELDWSTDGCTSAPDSPFGFELLPACHRHDFGYRNYKRQQRFDPASRSRIDENFRADMYTRCGSNWACRRIADIYYYAVRTFGGSSASTAGAVDRVTARR</sequence>
<reference evidence="2 3" key="1">
    <citation type="submission" date="2016-10" db="EMBL/GenBank/DDBJ databases">
        <authorList>
            <person name="de Groot N.N."/>
        </authorList>
    </citation>
    <scope>NUCLEOTIDE SEQUENCE [LARGE SCALE GENOMIC DNA]</scope>
    <source>
        <strain evidence="2 3">DSM 44149</strain>
    </source>
</reference>
<gene>
    <name evidence="2" type="ORF">SAMN04489726_3995</name>
</gene>
<evidence type="ECO:0000313" key="2">
    <source>
        <dbReference type="EMBL" id="SDM91856.1"/>
    </source>
</evidence>
<dbReference type="Gene3D" id="1.20.90.10">
    <property type="entry name" value="Phospholipase A2 domain"/>
    <property type="match status" value="1"/>
</dbReference>
<feature type="signal peptide" evidence="1">
    <location>
        <begin position="1"/>
        <end position="33"/>
    </location>
</feature>
<protein>
    <submittedName>
        <fullName evidence="2">Phospholipase A2</fullName>
    </submittedName>
</protein>
<dbReference type="GO" id="GO:0004623">
    <property type="term" value="F:phospholipase A2 activity"/>
    <property type="evidence" value="ECO:0007669"/>
    <property type="project" value="InterPro"/>
</dbReference>
<dbReference type="eggNOG" id="COG5479">
    <property type="taxonomic scope" value="Bacteria"/>
</dbReference>
<dbReference type="EMBL" id="LT629701">
    <property type="protein sequence ID" value="SDM91856.1"/>
    <property type="molecule type" value="Genomic_DNA"/>
</dbReference>
<dbReference type="GO" id="GO:0050482">
    <property type="term" value="P:arachidonate secretion"/>
    <property type="evidence" value="ECO:0007669"/>
    <property type="project" value="InterPro"/>
</dbReference>
<evidence type="ECO:0000313" key="3">
    <source>
        <dbReference type="Proteomes" id="UP000183376"/>
    </source>
</evidence>